<feature type="region of interest" description="Disordered" evidence="1">
    <location>
        <begin position="50"/>
        <end position="97"/>
    </location>
</feature>
<proteinExistence type="predicted"/>
<evidence type="ECO:0000313" key="3">
    <source>
        <dbReference type="Proteomes" id="UP001177003"/>
    </source>
</evidence>
<organism evidence="2 3">
    <name type="scientific">Lactuca saligna</name>
    <name type="common">Willowleaf lettuce</name>
    <dbReference type="NCBI Taxonomy" id="75948"/>
    <lineage>
        <taxon>Eukaryota</taxon>
        <taxon>Viridiplantae</taxon>
        <taxon>Streptophyta</taxon>
        <taxon>Embryophyta</taxon>
        <taxon>Tracheophyta</taxon>
        <taxon>Spermatophyta</taxon>
        <taxon>Magnoliopsida</taxon>
        <taxon>eudicotyledons</taxon>
        <taxon>Gunneridae</taxon>
        <taxon>Pentapetalae</taxon>
        <taxon>asterids</taxon>
        <taxon>campanulids</taxon>
        <taxon>Asterales</taxon>
        <taxon>Asteraceae</taxon>
        <taxon>Cichorioideae</taxon>
        <taxon>Cichorieae</taxon>
        <taxon>Lactucinae</taxon>
        <taxon>Lactuca</taxon>
    </lineage>
</organism>
<dbReference type="Proteomes" id="UP001177003">
    <property type="component" value="Chromosome 5"/>
</dbReference>
<reference evidence="2" key="1">
    <citation type="submission" date="2023-04" db="EMBL/GenBank/DDBJ databases">
        <authorList>
            <person name="Vijverberg K."/>
            <person name="Xiong W."/>
            <person name="Schranz E."/>
        </authorList>
    </citation>
    <scope>NUCLEOTIDE SEQUENCE</scope>
</reference>
<evidence type="ECO:0000256" key="1">
    <source>
        <dbReference type="SAM" id="MobiDB-lite"/>
    </source>
</evidence>
<accession>A0AA35Z412</accession>
<name>A0AA35Z412_LACSI</name>
<keyword evidence="3" id="KW-1185">Reference proteome</keyword>
<dbReference type="EMBL" id="OX465081">
    <property type="protein sequence ID" value="CAI9285465.1"/>
    <property type="molecule type" value="Genomic_DNA"/>
</dbReference>
<sequence>MIMRQIACRPVKYVLTGVMTNIQEDILVVIEGREYQVHVKEIAPWEPDIADDGSLYDDENKSNDPLEEGYGDHFDGETDYDNQDEERSIDENVNGHGEKSNIYQGLKSISRATMKGVKQVVQNLWVLVGRDFKNKKLGIVKVPFNIQVMNLSIHGGQGR</sequence>
<dbReference type="AlphaFoldDB" id="A0AA35Z412"/>
<evidence type="ECO:0000313" key="2">
    <source>
        <dbReference type="EMBL" id="CAI9285465.1"/>
    </source>
</evidence>
<protein>
    <submittedName>
        <fullName evidence="2">Uncharacterized protein</fullName>
    </submittedName>
</protein>
<gene>
    <name evidence="2" type="ORF">LSALG_LOCUS24929</name>
</gene>
<feature type="compositionally biased region" description="Basic and acidic residues" evidence="1">
    <location>
        <begin position="58"/>
        <end position="76"/>
    </location>
</feature>